<dbReference type="Pfam" id="PF01323">
    <property type="entry name" value="DSBA"/>
    <property type="match status" value="1"/>
</dbReference>
<dbReference type="EMBL" id="JAELXS010000003">
    <property type="protein sequence ID" value="MBJ6121365.1"/>
    <property type="molecule type" value="Genomic_DNA"/>
</dbReference>
<dbReference type="SUPFAM" id="SSF52833">
    <property type="entry name" value="Thioredoxin-like"/>
    <property type="match status" value="1"/>
</dbReference>
<keyword evidence="4" id="KW-0676">Redox-active center</keyword>
<organism evidence="6 7">
    <name type="scientific">Sphingomonas mollis</name>
    <dbReference type="NCBI Taxonomy" id="2795726"/>
    <lineage>
        <taxon>Bacteria</taxon>
        <taxon>Pseudomonadati</taxon>
        <taxon>Pseudomonadota</taxon>
        <taxon>Alphaproteobacteria</taxon>
        <taxon>Sphingomonadales</taxon>
        <taxon>Sphingomonadaceae</taxon>
        <taxon>Sphingomonas</taxon>
    </lineage>
</organism>
<evidence type="ECO:0000259" key="5">
    <source>
        <dbReference type="PROSITE" id="PS51352"/>
    </source>
</evidence>
<dbReference type="Proteomes" id="UP000640426">
    <property type="component" value="Unassembled WGS sequence"/>
</dbReference>
<protein>
    <submittedName>
        <fullName evidence="6">DsbA family protein</fullName>
    </submittedName>
</protein>
<proteinExistence type="predicted"/>
<name>A0ABS0XNK0_9SPHN</name>
<dbReference type="Gene3D" id="3.40.30.10">
    <property type="entry name" value="Glutaredoxin"/>
    <property type="match status" value="1"/>
</dbReference>
<dbReference type="PANTHER" id="PTHR13887:SF14">
    <property type="entry name" value="DISULFIDE BOND FORMATION PROTEIN D"/>
    <property type="match status" value="1"/>
</dbReference>
<gene>
    <name evidence="6" type="ORF">JAO74_06125</name>
</gene>
<evidence type="ECO:0000313" key="7">
    <source>
        <dbReference type="Proteomes" id="UP000640426"/>
    </source>
</evidence>
<dbReference type="InterPro" id="IPR036249">
    <property type="entry name" value="Thioredoxin-like_sf"/>
</dbReference>
<keyword evidence="7" id="KW-1185">Reference proteome</keyword>
<evidence type="ECO:0000313" key="6">
    <source>
        <dbReference type="EMBL" id="MBJ6121365.1"/>
    </source>
</evidence>
<keyword evidence="2" id="KW-0560">Oxidoreductase</keyword>
<evidence type="ECO:0000256" key="4">
    <source>
        <dbReference type="ARBA" id="ARBA00023284"/>
    </source>
</evidence>
<dbReference type="PROSITE" id="PS51352">
    <property type="entry name" value="THIOREDOXIN_2"/>
    <property type="match status" value="1"/>
</dbReference>
<dbReference type="PANTHER" id="PTHR13887">
    <property type="entry name" value="GLUTATHIONE S-TRANSFERASE KAPPA"/>
    <property type="match status" value="1"/>
</dbReference>
<comment type="caution">
    <text evidence="6">The sequence shown here is derived from an EMBL/GenBank/DDBJ whole genome shotgun (WGS) entry which is preliminary data.</text>
</comment>
<reference evidence="7" key="1">
    <citation type="submission" date="2020-12" db="EMBL/GenBank/DDBJ databases">
        <title>Hymenobacter sp.</title>
        <authorList>
            <person name="Kim M.K."/>
        </authorList>
    </citation>
    <scope>NUCLEOTIDE SEQUENCE [LARGE SCALE GENOMIC DNA]</scope>
    <source>
        <strain evidence="7">BT553</strain>
    </source>
</reference>
<feature type="domain" description="Thioredoxin" evidence="5">
    <location>
        <begin position="23"/>
        <end position="201"/>
    </location>
</feature>
<evidence type="ECO:0000256" key="2">
    <source>
        <dbReference type="ARBA" id="ARBA00023002"/>
    </source>
</evidence>
<evidence type="ECO:0000256" key="3">
    <source>
        <dbReference type="ARBA" id="ARBA00023157"/>
    </source>
</evidence>
<evidence type="ECO:0000256" key="1">
    <source>
        <dbReference type="ARBA" id="ARBA00022729"/>
    </source>
</evidence>
<dbReference type="InterPro" id="IPR001853">
    <property type="entry name" value="DSBA-like_thioredoxin_dom"/>
</dbReference>
<dbReference type="InterPro" id="IPR013766">
    <property type="entry name" value="Thioredoxin_domain"/>
</dbReference>
<sequence>MLGIVLLGWAVGHLFQSARPIGRDVGDNPVARSLLLDRQGPSSGATDSTLTLVLFTDYQCPACRLAAPAMEAAVASDGHVRILYRDWPIFGPASERAARLALAADRQGIYPPLHRLLMGERRPLDDRVLAEAVVAAGGDWDRVQADLRRYDAAITAQLGRTLDAARRLGLAGTPSYLVGPLLVEGAMDEAGFRRAFAAARDAIASVPGSTGTR</sequence>
<accession>A0ABS0XNK0</accession>
<keyword evidence="1" id="KW-0732">Signal</keyword>
<keyword evidence="3" id="KW-1015">Disulfide bond</keyword>